<dbReference type="EMBL" id="LRGB01027864">
    <property type="protein sequence ID" value="KZR95646.1"/>
    <property type="molecule type" value="Genomic_DNA"/>
</dbReference>
<evidence type="ECO:0000313" key="2">
    <source>
        <dbReference type="Proteomes" id="UP000076858"/>
    </source>
</evidence>
<organism evidence="1 2">
    <name type="scientific">Daphnia magna</name>
    <dbReference type="NCBI Taxonomy" id="35525"/>
    <lineage>
        <taxon>Eukaryota</taxon>
        <taxon>Metazoa</taxon>
        <taxon>Ecdysozoa</taxon>
        <taxon>Arthropoda</taxon>
        <taxon>Crustacea</taxon>
        <taxon>Branchiopoda</taxon>
        <taxon>Diplostraca</taxon>
        <taxon>Cladocera</taxon>
        <taxon>Anomopoda</taxon>
        <taxon>Daphniidae</taxon>
        <taxon>Daphnia</taxon>
    </lineage>
</organism>
<dbReference type="AlphaFoldDB" id="A0A164DCZ6"/>
<sequence>MSSAVISEPVITIFQLSDYAKGLVGVDRQTYLDKLMKCNIDCPYFIPKEHWVVDPAIIQKISPRQLTEHEVYIQLIVRRSNDTVLQLKAMKTIETANFMVANRWVSKLCAIRLTHGAAIFKANVRHSMSFNSKKDLCTWAAVHDNSTVMAAHCNCTVGYIVLFQNLNTSISDLKCATKLNKNPLLVSKKEKKWMGIPEMNEEEIVALNDVLLENRAVQLHVVSCNNIFFNFLNLKHN</sequence>
<protein>
    <submittedName>
        <fullName evidence="1">Uncharacterized protein</fullName>
    </submittedName>
</protein>
<name>A0A164DCZ6_9CRUS</name>
<reference evidence="1 2" key="1">
    <citation type="submission" date="2016-03" db="EMBL/GenBank/DDBJ databases">
        <title>EvidentialGene: Evidence-directed Construction of Genes on Genomes.</title>
        <authorList>
            <person name="Gilbert D.G."/>
            <person name="Choi J.-H."/>
            <person name="Mockaitis K."/>
            <person name="Colbourne J."/>
            <person name="Pfrender M."/>
        </authorList>
    </citation>
    <scope>NUCLEOTIDE SEQUENCE [LARGE SCALE GENOMIC DNA]</scope>
    <source>
        <strain evidence="1 2">Xinb3</strain>
        <tissue evidence="1">Complete organism</tissue>
    </source>
</reference>
<gene>
    <name evidence="1" type="ORF">APZ42_010514</name>
</gene>
<dbReference type="Proteomes" id="UP000076858">
    <property type="component" value="Unassembled WGS sequence"/>
</dbReference>
<evidence type="ECO:0000313" key="1">
    <source>
        <dbReference type="EMBL" id="KZR95646.1"/>
    </source>
</evidence>
<dbReference type="PANTHER" id="PTHR47526">
    <property type="entry name" value="ATP-DEPENDENT DNA HELICASE"/>
    <property type="match status" value="1"/>
</dbReference>
<comment type="caution">
    <text evidence="1">The sequence shown here is derived from an EMBL/GenBank/DDBJ whole genome shotgun (WGS) entry which is preliminary data.</text>
</comment>
<proteinExistence type="predicted"/>
<dbReference type="PANTHER" id="PTHR47526:SF3">
    <property type="entry name" value="PHD-TYPE DOMAIN-CONTAINING PROTEIN"/>
    <property type="match status" value="1"/>
</dbReference>
<keyword evidence="2" id="KW-1185">Reference proteome</keyword>
<accession>A0A164DCZ6</accession>
<dbReference type="OrthoDB" id="6622541at2759"/>